<accession>A0ABY4B3Y5</accession>
<evidence type="ECO:0000256" key="1">
    <source>
        <dbReference type="SAM" id="SignalP"/>
    </source>
</evidence>
<evidence type="ECO:0000313" key="3">
    <source>
        <dbReference type="EMBL" id="UOE33860.1"/>
    </source>
</evidence>
<dbReference type="EMBL" id="CP094534">
    <property type="protein sequence ID" value="UOE33860.1"/>
    <property type="molecule type" value="Genomic_DNA"/>
</dbReference>
<keyword evidence="1" id="KW-0732">Signal</keyword>
<evidence type="ECO:0000313" key="4">
    <source>
        <dbReference type="Proteomes" id="UP000831390"/>
    </source>
</evidence>
<dbReference type="Proteomes" id="UP000831390">
    <property type="component" value="Chromosome"/>
</dbReference>
<organism evidence="3 4">
    <name type="scientific">Hymenobacter monticola</name>
    <dbReference type="NCBI Taxonomy" id="1705399"/>
    <lineage>
        <taxon>Bacteria</taxon>
        <taxon>Pseudomonadati</taxon>
        <taxon>Bacteroidota</taxon>
        <taxon>Cytophagia</taxon>
        <taxon>Cytophagales</taxon>
        <taxon>Hymenobacteraceae</taxon>
        <taxon>Hymenobacter</taxon>
    </lineage>
</organism>
<protein>
    <submittedName>
        <fullName evidence="3">T9SS type A sorting domain-containing protein</fullName>
    </submittedName>
</protein>
<reference evidence="3 4" key="1">
    <citation type="submission" date="2022-03" db="EMBL/GenBank/DDBJ databases">
        <title>Hymenobactersp. isolated from the air.</title>
        <authorList>
            <person name="Won M."/>
            <person name="Kwon S.-W."/>
        </authorList>
    </citation>
    <scope>NUCLEOTIDE SEQUENCE [LARGE SCALE GENOMIC DNA]</scope>
    <source>
        <strain evidence="3 4">KACC 22596</strain>
    </source>
</reference>
<feature type="chain" id="PRO_5046132204" evidence="1">
    <location>
        <begin position="27"/>
        <end position="618"/>
    </location>
</feature>
<name>A0ABY4B3Y5_9BACT</name>
<sequence length="618" mass="62723">MMTRYSLPGGLLGAALFLAAAPAAHAQLPYAAANAVNVAGTYADLGSAGTAIGTGGNFDDANSAAQSIGFSFAYNGQSFTQFVLNTNGFLKLGAVAPAGPFFATQPQADAGTGGLVFSSETNVVLPFNTDLRAGTAGAEYRVATTGTAGSQVCTIQWKNVQDKPENGLGTQYDNFSFQVKLYEGSNQIEFVYGPATAGPGPDALRYILIGLKGNSAANPDLVLAGKNSTDAWSLTGFRQGSDTHNARGSVRPDAGRTYRFTAAVPNDAAVFLYSYDQLAVPPGSPATLRALVTNVGTTTLAAPVVTLTVAGANTLTLTQTATTLAPGARTVVTFANVPVSIAGANTVTATLPNDGNNGNNVSALPLLTTATTFSYVTPGLPNTAGIVNTTNGSGVAARFTISAPATVAAVRAYLVGGAGASFYGVVLSRSTGAVLARSANYVLTAADQNTLHTFPLTAPVSVPAGDFLVGIVQASTGGTTPALGTQNEAILRSDSFFFVSSAGAVPNDAANTPNGKFMLEAVLSGPTSAAASAALDQAVRVFPNPSASGWFELETTGLPSSQPVQTTVTTLLGQRVHSGTGLASGRTVLDLSALAAGVYVLQVQQGNLLTQRRLVINK</sequence>
<dbReference type="RefSeq" id="WP_243514264.1">
    <property type="nucleotide sequence ID" value="NZ_CP094534.1"/>
</dbReference>
<dbReference type="Pfam" id="PF18962">
    <property type="entry name" value="Por_Secre_tail"/>
    <property type="match status" value="1"/>
</dbReference>
<proteinExistence type="predicted"/>
<feature type="domain" description="Secretion system C-terminal sorting" evidence="2">
    <location>
        <begin position="541"/>
        <end position="616"/>
    </location>
</feature>
<dbReference type="NCBIfam" id="TIGR04183">
    <property type="entry name" value="Por_Secre_tail"/>
    <property type="match status" value="1"/>
</dbReference>
<evidence type="ECO:0000259" key="2">
    <source>
        <dbReference type="Pfam" id="PF18962"/>
    </source>
</evidence>
<feature type="signal peptide" evidence="1">
    <location>
        <begin position="1"/>
        <end position="26"/>
    </location>
</feature>
<dbReference type="InterPro" id="IPR026444">
    <property type="entry name" value="Secre_tail"/>
</dbReference>
<keyword evidence="4" id="KW-1185">Reference proteome</keyword>
<gene>
    <name evidence="3" type="ORF">MTP16_22440</name>
</gene>